<accession>A0ABM7XWQ8</accession>
<organism evidence="2 3">
    <name type="scientific">Enterococcus innesii</name>
    <dbReference type="NCBI Taxonomy" id="2839759"/>
    <lineage>
        <taxon>Bacteria</taxon>
        <taxon>Bacillati</taxon>
        <taxon>Bacillota</taxon>
        <taxon>Bacilli</taxon>
        <taxon>Lactobacillales</taxon>
        <taxon>Enterococcaceae</taxon>
        <taxon>Enterococcus</taxon>
    </lineage>
</organism>
<dbReference type="Pfam" id="PF13411">
    <property type="entry name" value="MerR_1"/>
    <property type="match status" value="1"/>
</dbReference>
<protein>
    <submittedName>
        <fullName evidence="2">MerR family transcriptional regulator</fullName>
    </submittedName>
</protein>
<reference evidence="2 3" key="1">
    <citation type="submission" date="2022-03" db="EMBL/GenBank/DDBJ databases">
        <title>Complete genome sequence of Enterococcus innesii DB-1.</title>
        <authorList>
            <person name="Fukuda D."/>
            <person name="Nolasco-Hipolito C."/>
        </authorList>
    </citation>
    <scope>NUCLEOTIDE SEQUENCE [LARGE SCALE GENOMIC DNA]</scope>
    <source>
        <strain evidence="2 3">DB-1</strain>
    </source>
</reference>
<dbReference type="CDD" id="cd01105">
    <property type="entry name" value="HTH_GlnR-like"/>
    <property type="match status" value="1"/>
</dbReference>
<dbReference type="GeneID" id="83459204"/>
<proteinExistence type="predicted"/>
<dbReference type="EMBL" id="AP025635">
    <property type="protein sequence ID" value="BDG69616.1"/>
    <property type="molecule type" value="Genomic_DNA"/>
</dbReference>
<name>A0ABM7XWQ8_9ENTE</name>
<gene>
    <name evidence="2" type="primary">merR_5</name>
    <name evidence="2" type="ORF">ENLAB_31800</name>
</gene>
<evidence type="ECO:0000313" key="2">
    <source>
        <dbReference type="EMBL" id="BDG69616.1"/>
    </source>
</evidence>
<dbReference type="SMART" id="SM00422">
    <property type="entry name" value="HTH_MERR"/>
    <property type="match status" value="1"/>
</dbReference>
<evidence type="ECO:0000313" key="3">
    <source>
        <dbReference type="Proteomes" id="UP000831692"/>
    </source>
</evidence>
<dbReference type="RefSeq" id="WP_142962549.1">
    <property type="nucleotide sequence ID" value="NZ_AP025635.1"/>
</dbReference>
<dbReference type="SUPFAM" id="SSF46955">
    <property type="entry name" value="Putative DNA-binding domain"/>
    <property type="match status" value="1"/>
</dbReference>
<sequence length="162" mass="18781">MSHLFRKLVDNENLLVGISELSQMCAISPRQLRYWEQKGFIQSVPQEENAPRKYRLPTVVKVEMIKTFLDEGFTLAKAVEKADKKIKTAHHIRKVFSGVLQNLEVINERFTIISLGPVDEDGKILHIIHDEETERLQYEVLPANQTIDFEKFKQCTSKQAKE</sequence>
<dbReference type="Gene3D" id="1.10.1660.10">
    <property type="match status" value="1"/>
</dbReference>
<dbReference type="Proteomes" id="UP000831692">
    <property type="component" value="Chromosome"/>
</dbReference>
<dbReference type="InterPro" id="IPR000551">
    <property type="entry name" value="MerR-type_HTH_dom"/>
</dbReference>
<evidence type="ECO:0000259" key="1">
    <source>
        <dbReference type="PROSITE" id="PS50937"/>
    </source>
</evidence>
<keyword evidence="3" id="KW-1185">Reference proteome</keyword>
<feature type="domain" description="HTH merR-type" evidence="1">
    <location>
        <begin position="18"/>
        <end position="84"/>
    </location>
</feature>
<dbReference type="PROSITE" id="PS50937">
    <property type="entry name" value="HTH_MERR_2"/>
    <property type="match status" value="1"/>
</dbReference>
<dbReference type="InterPro" id="IPR009061">
    <property type="entry name" value="DNA-bd_dom_put_sf"/>
</dbReference>